<comment type="caution">
    <text evidence="3">The sequence shown here is derived from an EMBL/GenBank/DDBJ whole genome shotgun (WGS) entry which is preliminary data.</text>
</comment>
<feature type="region of interest" description="Disordered" evidence="1">
    <location>
        <begin position="503"/>
        <end position="559"/>
    </location>
</feature>
<feature type="domain" description="SGNH hydrolase-type esterase" evidence="2">
    <location>
        <begin position="200"/>
        <end position="415"/>
    </location>
</feature>
<evidence type="ECO:0000256" key="1">
    <source>
        <dbReference type="SAM" id="MobiDB-lite"/>
    </source>
</evidence>
<feature type="compositionally biased region" description="Basic and acidic residues" evidence="1">
    <location>
        <begin position="534"/>
        <end position="543"/>
    </location>
</feature>
<evidence type="ECO:0000313" key="3">
    <source>
        <dbReference type="EMBL" id="KAJ6446536.1"/>
    </source>
</evidence>
<dbReference type="SUPFAM" id="SSF52266">
    <property type="entry name" value="SGNH hydrolase"/>
    <property type="match status" value="1"/>
</dbReference>
<dbReference type="PANTHER" id="PTHR14209">
    <property type="entry name" value="ISOAMYL ACETATE-HYDROLYZING ESTERASE 1"/>
    <property type="match status" value="1"/>
</dbReference>
<dbReference type="AlphaFoldDB" id="A0AB34G6H6"/>
<feature type="compositionally biased region" description="Low complexity" evidence="1">
    <location>
        <begin position="544"/>
        <end position="559"/>
    </location>
</feature>
<dbReference type="InterPro" id="IPR036514">
    <property type="entry name" value="SGNH_hydro_sf"/>
</dbReference>
<dbReference type="EMBL" id="JAQHRD010000001">
    <property type="protein sequence ID" value="KAJ6446536.1"/>
    <property type="molecule type" value="Genomic_DNA"/>
</dbReference>
<dbReference type="CDD" id="cd01838">
    <property type="entry name" value="Isoamyl_acetate_hydrolase_like"/>
    <property type="match status" value="1"/>
</dbReference>
<protein>
    <recommendedName>
        <fullName evidence="2">SGNH hydrolase-type esterase domain-containing protein</fullName>
    </recommendedName>
</protein>
<feature type="region of interest" description="Disordered" evidence="1">
    <location>
        <begin position="760"/>
        <end position="1011"/>
    </location>
</feature>
<organism evidence="3 4">
    <name type="scientific">Purpureocillium lavendulum</name>
    <dbReference type="NCBI Taxonomy" id="1247861"/>
    <lineage>
        <taxon>Eukaryota</taxon>
        <taxon>Fungi</taxon>
        <taxon>Dikarya</taxon>
        <taxon>Ascomycota</taxon>
        <taxon>Pezizomycotina</taxon>
        <taxon>Sordariomycetes</taxon>
        <taxon>Hypocreomycetidae</taxon>
        <taxon>Hypocreales</taxon>
        <taxon>Ophiocordycipitaceae</taxon>
        <taxon>Purpureocillium</taxon>
    </lineage>
</organism>
<dbReference type="Pfam" id="PF13472">
    <property type="entry name" value="Lipase_GDSL_2"/>
    <property type="match status" value="1"/>
</dbReference>
<proteinExistence type="predicted"/>
<dbReference type="Gene3D" id="3.40.50.1110">
    <property type="entry name" value="SGNH hydrolase"/>
    <property type="match status" value="1"/>
</dbReference>
<dbReference type="InterPro" id="IPR045136">
    <property type="entry name" value="Iah1-like"/>
</dbReference>
<accession>A0AB34G6H6</accession>
<reference evidence="3" key="1">
    <citation type="submission" date="2023-01" db="EMBL/GenBank/DDBJ databases">
        <title>The growth and conidiation of Purpureocillium lavendulum are regulated by nitrogen source and histone H3K14 acetylation.</title>
        <authorList>
            <person name="Tang P."/>
            <person name="Han J."/>
            <person name="Zhang C."/>
            <person name="Tang P."/>
            <person name="Qi F."/>
            <person name="Zhang K."/>
            <person name="Liang L."/>
        </authorList>
    </citation>
    <scope>NUCLEOTIDE SEQUENCE</scope>
    <source>
        <strain evidence="3">YMF1.00683</strain>
    </source>
</reference>
<evidence type="ECO:0000259" key="2">
    <source>
        <dbReference type="Pfam" id="PF13472"/>
    </source>
</evidence>
<dbReference type="Proteomes" id="UP001163105">
    <property type="component" value="Unassembled WGS sequence"/>
</dbReference>
<feature type="compositionally biased region" description="Polar residues" evidence="1">
    <location>
        <begin position="874"/>
        <end position="891"/>
    </location>
</feature>
<dbReference type="InterPro" id="IPR013830">
    <property type="entry name" value="SGNH_hydro"/>
</dbReference>
<keyword evidence="4" id="KW-1185">Reference proteome</keyword>
<feature type="compositionally biased region" description="Low complexity" evidence="1">
    <location>
        <begin position="993"/>
        <end position="1003"/>
    </location>
</feature>
<evidence type="ECO:0000313" key="4">
    <source>
        <dbReference type="Proteomes" id="UP001163105"/>
    </source>
</evidence>
<gene>
    <name evidence="3" type="ORF">O9K51_01309</name>
</gene>
<feature type="compositionally biased region" description="Low complexity" evidence="1">
    <location>
        <begin position="900"/>
        <end position="910"/>
    </location>
</feature>
<dbReference type="PANTHER" id="PTHR14209:SF19">
    <property type="entry name" value="ISOAMYL ACETATE-HYDROLYZING ESTERASE 1 HOMOLOG"/>
    <property type="match status" value="1"/>
</dbReference>
<name>A0AB34G6H6_9HYPO</name>
<sequence>MYEIEQFRIRYASSDDDDAQFVMGAFDSTLPYLASIGAGGMWGEQPFSEKDGFEEETVQSIRKSEKEDEPLRVFIAEVDMDCPDAEGGTKRPVRVGSAMIREDSLPSYITDRQEMKAEVDGAKDFVFLEVVITDYRAGNLQKGAGAALIEAIKRYGRERNKKVLYVDCWAGNDGKLNSDLPWSIPIPIEKMAFAYPQVVLLGDSLIQHSAETLQGFSLQSALQTRCIRRFDVINRGFSGWNTANAMRFIDEMFPKPGEASPRIKFLVVLLGANDAVIPLPTTTQHVPLDQYKKNLTAIINHPHILAHGPKILLVTPPPVDEIRLTELNVAEGHDRAVRTSAISASYSETARQVARENPHVVPIDLWKGIMDKAIAMAPGEYVEGGPLLGTPDNGSRGGLASLLPDGLHMSGDAYRIFFDLIKPHIGEDWVNLPVEDRTGYLFPDWRELAGRSPVQISHNDMFEDMDEQGEQLLGSLHLGPAEEEPVRRGAASRANSVRFDESALHGSSWGGQSNRHSGDFGPIRPSSGLMMERSLSHKSDGRHSSAGHSVHSHHSVTSGRASSLGLDINLDDDDDDSSFDIPAPPVSLYVLGTVPSIIRCWLTTHYAHDTLLYADICTGSQKSIVDYSLLKDLDLLDEIDRDMNGVGHARLNVYLAEAVVTQHNSRNGHPGGSVPSMTVLFEVLGSEHATQATEQKRIRIYIGSDALRAHSADVLLSQNKMALYGSERDRLQVPFVRPEDENMFRHIYTANMAPEKPRLNANATPFVAGDGHPAPSEAVSNGTRDAESGVSVARPRSSVTEPHTDSHKPMTASGASDAGGESDKTGRDAADATDSEHGGKDGSNTSETSRRESSTSSGIWGSWRQGAGPGPDGSHQSSLSGYQPAARSSRNMKILKPLKSGSTSARSGSSYEPPLPPKSVESRRKSQVSVAFDAGVPANGTSKWDTKRAVSSGAELKGQTSSREANREANRNSANLPRSANPVGVASAFSWMTPPTKTTPGKTLAETGNGE</sequence>
<feature type="compositionally biased region" description="Basic and acidic residues" evidence="1">
    <location>
        <begin position="821"/>
        <end position="840"/>
    </location>
</feature>
<dbReference type="Gene3D" id="3.40.630.30">
    <property type="match status" value="1"/>
</dbReference>